<dbReference type="Pfam" id="PF14824">
    <property type="entry name" value="Sirohm_synth_M"/>
    <property type="match status" value="1"/>
</dbReference>
<dbReference type="EMBL" id="JBHSPH010000001">
    <property type="protein sequence ID" value="MFC5861509.1"/>
    <property type="molecule type" value="Genomic_DNA"/>
</dbReference>
<dbReference type="InterPro" id="IPR006367">
    <property type="entry name" value="Sirohaem_synthase_N"/>
</dbReference>
<keyword evidence="4" id="KW-0520">NAD</keyword>
<evidence type="ECO:0000313" key="9">
    <source>
        <dbReference type="Proteomes" id="UP001596091"/>
    </source>
</evidence>
<dbReference type="NCBIfam" id="TIGR01470">
    <property type="entry name" value="cysG_Nterm"/>
    <property type="match status" value="1"/>
</dbReference>
<name>A0ABW1EBZ1_9BACT</name>
<proteinExistence type="predicted"/>
<gene>
    <name evidence="8" type="ORF">ACFPT7_04335</name>
</gene>
<keyword evidence="5" id="KW-0627">Porphyrin biosynthesis</keyword>
<dbReference type="InterPro" id="IPR028281">
    <property type="entry name" value="Sirohaem_synthase_central"/>
</dbReference>
<dbReference type="InterPro" id="IPR028161">
    <property type="entry name" value="Met8-like"/>
</dbReference>
<dbReference type="Gene3D" id="3.40.50.720">
    <property type="entry name" value="NAD(P)-binding Rossmann-like Domain"/>
    <property type="match status" value="1"/>
</dbReference>
<comment type="pathway">
    <text evidence="1">Porphyrin-containing compound metabolism; siroheme biosynthesis; sirohydrochlorin from precorrin-2: step 1/1.</text>
</comment>
<reference evidence="9" key="1">
    <citation type="journal article" date="2019" name="Int. J. Syst. Evol. Microbiol.">
        <title>The Global Catalogue of Microorganisms (GCM) 10K type strain sequencing project: providing services to taxonomists for standard genome sequencing and annotation.</title>
        <authorList>
            <consortium name="The Broad Institute Genomics Platform"/>
            <consortium name="The Broad Institute Genome Sequencing Center for Infectious Disease"/>
            <person name="Wu L."/>
            <person name="Ma J."/>
        </authorList>
    </citation>
    <scope>NUCLEOTIDE SEQUENCE [LARGE SCALE GENOMIC DNA]</scope>
    <source>
        <strain evidence="9">JCM 4087</strain>
    </source>
</reference>
<evidence type="ECO:0000256" key="2">
    <source>
        <dbReference type="ARBA" id="ARBA00012400"/>
    </source>
</evidence>
<dbReference type="InterPro" id="IPR036291">
    <property type="entry name" value="NAD(P)-bd_dom_sf"/>
</dbReference>
<evidence type="ECO:0000313" key="8">
    <source>
        <dbReference type="EMBL" id="MFC5861509.1"/>
    </source>
</evidence>
<dbReference type="RefSeq" id="WP_263333548.1">
    <property type="nucleotide sequence ID" value="NZ_JAGSYH010000002.1"/>
</dbReference>
<evidence type="ECO:0000256" key="5">
    <source>
        <dbReference type="ARBA" id="ARBA00023244"/>
    </source>
</evidence>
<comment type="catalytic activity">
    <reaction evidence="6">
        <text>precorrin-2 + NAD(+) = sirohydrochlorin + NADH + 2 H(+)</text>
        <dbReference type="Rhea" id="RHEA:15613"/>
        <dbReference type="ChEBI" id="CHEBI:15378"/>
        <dbReference type="ChEBI" id="CHEBI:57540"/>
        <dbReference type="ChEBI" id="CHEBI:57945"/>
        <dbReference type="ChEBI" id="CHEBI:58351"/>
        <dbReference type="ChEBI" id="CHEBI:58827"/>
        <dbReference type="EC" id="1.3.1.76"/>
    </reaction>
</comment>
<evidence type="ECO:0000256" key="1">
    <source>
        <dbReference type="ARBA" id="ARBA00005010"/>
    </source>
</evidence>
<sequence length="204" mass="22271">MFLRLDGRPCLVVGAGTIAAPKIESLLRAGGVVTVVAPRASERVMQRAENSEITWFQREFTDADVAGYFLVIAATDIQAVNHRVAEASRAAGILCNSVDDPPDCDFFYPSVVRRGDLQIAISTAGKSPALSQQLREEIDEMLAHDAGVWLDQVGETRLRVLKAYPAGEERKAALHQLARRESCDPQACPVQQTLDRLLAKDGSR</sequence>
<evidence type="ECO:0000256" key="3">
    <source>
        <dbReference type="ARBA" id="ARBA00023002"/>
    </source>
</evidence>
<dbReference type="Proteomes" id="UP001596091">
    <property type="component" value="Unassembled WGS sequence"/>
</dbReference>
<dbReference type="Gene3D" id="3.30.160.110">
    <property type="entry name" value="Siroheme synthase, domain 2"/>
    <property type="match status" value="1"/>
</dbReference>
<dbReference type="SUPFAM" id="SSF75615">
    <property type="entry name" value="Siroheme synthase middle domains-like"/>
    <property type="match status" value="1"/>
</dbReference>
<dbReference type="SUPFAM" id="SSF51735">
    <property type="entry name" value="NAD(P)-binding Rossmann-fold domains"/>
    <property type="match status" value="1"/>
</dbReference>
<protein>
    <recommendedName>
        <fullName evidence="2">precorrin-2 dehydrogenase</fullName>
        <ecNumber evidence="2">1.3.1.76</ecNumber>
    </recommendedName>
</protein>
<dbReference type="EC" id="1.3.1.76" evidence="2"/>
<dbReference type="PANTHER" id="PTHR35330:SF1">
    <property type="entry name" value="SIROHEME BIOSYNTHESIS PROTEIN MET8"/>
    <property type="match status" value="1"/>
</dbReference>
<dbReference type="Pfam" id="PF13241">
    <property type="entry name" value="NAD_binding_7"/>
    <property type="match status" value="1"/>
</dbReference>
<evidence type="ECO:0000256" key="6">
    <source>
        <dbReference type="ARBA" id="ARBA00047561"/>
    </source>
</evidence>
<accession>A0ABW1EBZ1</accession>
<evidence type="ECO:0000256" key="4">
    <source>
        <dbReference type="ARBA" id="ARBA00023027"/>
    </source>
</evidence>
<evidence type="ECO:0000259" key="7">
    <source>
        <dbReference type="Pfam" id="PF14824"/>
    </source>
</evidence>
<organism evidence="8 9">
    <name type="scientific">Acidicapsa dinghuensis</name>
    <dbReference type="NCBI Taxonomy" id="2218256"/>
    <lineage>
        <taxon>Bacteria</taxon>
        <taxon>Pseudomonadati</taxon>
        <taxon>Acidobacteriota</taxon>
        <taxon>Terriglobia</taxon>
        <taxon>Terriglobales</taxon>
        <taxon>Acidobacteriaceae</taxon>
        <taxon>Acidicapsa</taxon>
    </lineage>
</organism>
<comment type="caution">
    <text evidence="8">The sequence shown here is derived from an EMBL/GenBank/DDBJ whole genome shotgun (WGS) entry which is preliminary data.</text>
</comment>
<feature type="domain" description="Siroheme synthase central" evidence="7">
    <location>
        <begin position="114"/>
        <end position="140"/>
    </location>
</feature>
<dbReference type="PANTHER" id="PTHR35330">
    <property type="entry name" value="SIROHEME BIOSYNTHESIS PROTEIN MET8"/>
    <property type="match status" value="1"/>
</dbReference>
<keyword evidence="3" id="KW-0560">Oxidoreductase</keyword>
<keyword evidence="9" id="KW-1185">Reference proteome</keyword>